<dbReference type="OrthoDB" id="5951953at2"/>
<organism evidence="2 3">
    <name type="scientific">Oleiagrimonas soli</name>
    <dbReference type="NCBI Taxonomy" id="1543381"/>
    <lineage>
        <taxon>Bacteria</taxon>
        <taxon>Pseudomonadati</taxon>
        <taxon>Pseudomonadota</taxon>
        <taxon>Gammaproteobacteria</taxon>
        <taxon>Lysobacterales</taxon>
        <taxon>Rhodanobacteraceae</taxon>
        <taxon>Oleiagrimonas</taxon>
    </lineage>
</organism>
<feature type="chain" id="PRO_5032608843" description="DUF2846 domain-containing protein" evidence="1">
    <location>
        <begin position="32"/>
        <end position="201"/>
    </location>
</feature>
<accession>A0A841KH15</accession>
<dbReference type="Proteomes" id="UP000560000">
    <property type="component" value="Unassembled WGS sequence"/>
</dbReference>
<dbReference type="EMBL" id="JACHET010000001">
    <property type="protein sequence ID" value="MBB6184913.1"/>
    <property type="molecule type" value="Genomic_DNA"/>
</dbReference>
<evidence type="ECO:0000313" key="3">
    <source>
        <dbReference type="Proteomes" id="UP000560000"/>
    </source>
</evidence>
<protein>
    <recommendedName>
        <fullName evidence="4">DUF2846 domain-containing protein</fullName>
    </recommendedName>
</protein>
<evidence type="ECO:0008006" key="4">
    <source>
        <dbReference type="Google" id="ProtNLM"/>
    </source>
</evidence>
<reference evidence="2 3" key="1">
    <citation type="submission" date="2020-08" db="EMBL/GenBank/DDBJ databases">
        <title>Genomic Encyclopedia of Type Strains, Phase IV (KMG-IV): sequencing the most valuable type-strain genomes for metagenomic binning, comparative biology and taxonomic classification.</title>
        <authorList>
            <person name="Goeker M."/>
        </authorList>
    </citation>
    <scope>NUCLEOTIDE SEQUENCE [LARGE SCALE GENOMIC DNA]</scope>
    <source>
        <strain evidence="2 3">DSM 107085</strain>
    </source>
</reference>
<dbReference type="RefSeq" id="WP_052395359.1">
    <property type="nucleotide sequence ID" value="NZ_JACHET010000001.1"/>
</dbReference>
<keyword evidence="1" id="KW-0732">Signal</keyword>
<name>A0A841KH15_9GAMM</name>
<dbReference type="AlphaFoldDB" id="A0A841KH15"/>
<dbReference type="PROSITE" id="PS51257">
    <property type="entry name" value="PROKAR_LIPOPROTEIN"/>
    <property type="match status" value="1"/>
</dbReference>
<proteinExistence type="predicted"/>
<gene>
    <name evidence="2" type="ORF">HNQ86_002258</name>
</gene>
<comment type="caution">
    <text evidence="2">The sequence shown here is derived from an EMBL/GenBank/DDBJ whole genome shotgun (WGS) entry which is preliminary data.</text>
</comment>
<evidence type="ECO:0000256" key="1">
    <source>
        <dbReference type="SAM" id="SignalP"/>
    </source>
</evidence>
<sequence>MKKYVRMAAALTVAWMLSGCMSSLMTKTPGAAPTPAPGKALVVFMRPSSFGGAIQSSVYDTGKQGDDFIGIVSAKTKLAYQADPGTHLFMVVAENGDFMNATLDAGKTYYVLVAPRMGVFKARFSLLPIHNDPAAKYSLQSERFQSWQHETSFVIKTPAADQWYTAHEADVNAKQAKYMQKWNRASAEQKAELTLHAADGL</sequence>
<feature type="signal peptide" evidence="1">
    <location>
        <begin position="1"/>
        <end position="31"/>
    </location>
</feature>
<evidence type="ECO:0000313" key="2">
    <source>
        <dbReference type="EMBL" id="MBB6184913.1"/>
    </source>
</evidence>